<dbReference type="EMBL" id="CP060731">
    <property type="protein sequence ID" value="QNN79775.1"/>
    <property type="molecule type" value="Genomic_DNA"/>
</dbReference>
<dbReference type="AlphaFoldDB" id="A0A7G9TI50"/>
<dbReference type="InterPro" id="IPR010718">
    <property type="entry name" value="DUF1294"/>
</dbReference>
<accession>A0A7G9TI50</accession>
<dbReference type="Pfam" id="PF06961">
    <property type="entry name" value="DUF1294"/>
    <property type="match status" value="1"/>
</dbReference>
<keyword evidence="1" id="KW-0472">Membrane</keyword>
<reference evidence="2 3" key="1">
    <citation type="submission" date="2020-08" db="EMBL/GenBank/DDBJ databases">
        <title>Streptomycin Non-resistant strain, P. mexicana.</title>
        <authorList>
            <person name="Ganesh-Kumar S."/>
            <person name="Zhe T."/>
            <person name="Yu Z."/>
            <person name="Min Y."/>
        </authorList>
    </citation>
    <scope>NUCLEOTIDE SEQUENCE [LARGE SCALE GENOMIC DNA]</scope>
    <source>
        <strain evidence="2 3">GTZY2</strain>
    </source>
</reference>
<name>A0A7G9TI50_PSEMX</name>
<proteinExistence type="predicted"/>
<dbReference type="Proteomes" id="UP000515838">
    <property type="component" value="Chromosome"/>
</dbReference>
<protein>
    <submittedName>
        <fullName evidence="2">DUF1294 domain-containing protein</fullName>
    </submittedName>
</protein>
<keyword evidence="1" id="KW-0812">Transmembrane</keyword>
<feature type="transmembrane region" description="Helical" evidence="1">
    <location>
        <begin position="20"/>
        <end position="38"/>
    </location>
</feature>
<organism evidence="2 3">
    <name type="scientific">Pseudoxanthomonas mexicana</name>
    <dbReference type="NCBI Taxonomy" id="128785"/>
    <lineage>
        <taxon>Bacteria</taxon>
        <taxon>Pseudomonadati</taxon>
        <taxon>Pseudomonadota</taxon>
        <taxon>Gammaproteobacteria</taxon>
        <taxon>Lysobacterales</taxon>
        <taxon>Lysobacteraceae</taxon>
        <taxon>Pseudoxanthomonas</taxon>
    </lineage>
</organism>
<evidence type="ECO:0000256" key="1">
    <source>
        <dbReference type="SAM" id="Phobius"/>
    </source>
</evidence>
<evidence type="ECO:0000313" key="3">
    <source>
        <dbReference type="Proteomes" id="UP000515838"/>
    </source>
</evidence>
<evidence type="ECO:0000313" key="2">
    <source>
        <dbReference type="EMBL" id="QNN79775.1"/>
    </source>
</evidence>
<sequence>MIAYGLFLSWAFRTDRLPLQAVFVPLVLSVITFVVYALDKHAAQTGRWRTSESTLHLLELAGGWPGAWIAQQTLRHKSRKPGYRAVFWMMVVLHAAALVAWWWMRA</sequence>
<keyword evidence="1" id="KW-1133">Transmembrane helix</keyword>
<feature type="transmembrane region" description="Helical" evidence="1">
    <location>
        <begin position="85"/>
        <end position="104"/>
    </location>
</feature>
<gene>
    <name evidence="2" type="ORF">IAE60_18010</name>
</gene>